<dbReference type="PANTHER" id="PTHR33975:SF2">
    <property type="entry name" value="MYELIN-ASSOCIATED OLIGODENDROCYTE BASIC PROTEIN"/>
    <property type="match status" value="1"/>
</dbReference>
<gene>
    <name evidence="1" type="ORF">DUNSADRAFT_11209</name>
</gene>
<comment type="caution">
    <text evidence="1">The sequence shown here is derived from an EMBL/GenBank/DDBJ whole genome shotgun (WGS) entry which is preliminary data.</text>
</comment>
<name>A0ABQ7GDW6_DUNSA</name>
<accession>A0ABQ7GDW6</accession>
<dbReference type="InterPro" id="IPR053023">
    <property type="entry name" value="FLAP_modulator"/>
</dbReference>
<dbReference type="InterPro" id="IPR010903">
    <property type="entry name" value="DUF1517"/>
</dbReference>
<evidence type="ECO:0000313" key="1">
    <source>
        <dbReference type="EMBL" id="KAF5832800.1"/>
    </source>
</evidence>
<dbReference type="Proteomes" id="UP000815325">
    <property type="component" value="Unassembled WGS sequence"/>
</dbReference>
<sequence>MQAVVGPLNPAKLSVKGATSRRSSHLVAPKLGRQLCASLDASRCLAPCPPPQVQLRLRQRRSPCAAAASAKPAVFLFGFGGDDDVYEEEECTVLKLQIGIFGDISKWQRKFVRMAEQYDTEETEGLHGILQETLQLLLRNSEYCQYALSAGRVFDDFDDAEAKFQEVSFTERSKCKEETLSNVDGRKNKEAEAMGSGDLKDKDQWMCITLVMAVARELKLPPINTVYDLQKALKILGGILVDDLMAFELMWTPQQEGDSYSRDELLLDFPTLITLV</sequence>
<dbReference type="PANTHER" id="PTHR33975">
    <property type="entry name" value="MYELIN-ASSOCIATED OLIGODENDROCYTE BASIC PROTEIN"/>
    <property type="match status" value="1"/>
</dbReference>
<reference evidence="1" key="1">
    <citation type="submission" date="2017-08" db="EMBL/GenBank/DDBJ databases">
        <authorList>
            <person name="Polle J.E."/>
            <person name="Barry K."/>
            <person name="Cushman J."/>
            <person name="Schmutz J."/>
            <person name="Tran D."/>
            <person name="Hathwaick L.T."/>
            <person name="Yim W.C."/>
            <person name="Jenkins J."/>
            <person name="Mckie-Krisberg Z.M."/>
            <person name="Prochnik S."/>
            <person name="Lindquist E."/>
            <person name="Dockter R.B."/>
            <person name="Adam C."/>
            <person name="Molina H."/>
            <person name="Bunkerborg J."/>
            <person name="Jin E."/>
            <person name="Buchheim M."/>
            <person name="Magnuson J."/>
        </authorList>
    </citation>
    <scope>NUCLEOTIDE SEQUENCE</scope>
    <source>
        <strain evidence="1">CCAP 19/18</strain>
    </source>
</reference>
<dbReference type="EMBL" id="MU069848">
    <property type="protein sequence ID" value="KAF5832800.1"/>
    <property type="molecule type" value="Genomic_DNA"/>
</dbReference>
<protein>
    <submittedName>
        <fullName evidence="1">Uncharacterized protein</fullName>
    </submittedName>
</protein>
<evidence type="ECO:0000313" key="2">
    <source>
        <dbReference type="Proteomes" id="UP000815325"/>
    </source>
</evidence>
<organism evidence="1 2">
    <name type="scientific">Dunaliella salina</name>
    <name type="common">Green alga</name>
    <name type="synonym">Protococcus salinus</name>
    <dbReference type="NCBI Taxonomy" id="3046"/>
    <lineage>
        <taxon>Eukaryota</taxon>
        <taxon>Viridiplantae</taxon>
        <taxon>Chlorophyta</taxon>
        <taxon>core chlorophytes</taxon>
        <taxon>Chlorophyceae</taxon>
        <taxon>CS clade</taxon>
        <taxon>Chlamydomonadales</taxon>
        <taxon>Dunaliellaceae</taxon>
        <taxon>Dunaliella</taxon>
    </lineage>
</organism>
<proteinExistence type="predicted"/>
<keyword evidence="2" id="KW-1185">Reference proteome</keyword>
<dbReference type="Pfam" id="PF07466">
    <property type="entry name" value="DUF1517"/>
    <property type="match status" value="1"/>
</dbReference>